<organism evidence="1 2">
    <name type="scientific">Pristionchus fissidentatus</name>
    <dbReference type="NCBI Taxonomy" id="1538716"/>
    <lineage>
        <taxon>Eukaryota</taxon>
        <taxon>Metazoa</taxon>
        <taxon>Ecdysozoa</taxon>
        <taxon>Nematoda</taxon>
        <taxon>Chromadorea</taxon>
        <taxon>Rhabditida</taxon>
        <taxon>Rhabditina</taxon>
        <taxon>Diplogasteromorpha</taxon>
        <taxon>Diplogasteroidea</taxon>
        <taxon>Neodiplogasteridae</taxon>
        <taxon>Pristionchus</taxon>
    </lineage>
</organism>
<proteinExistence type="predicted"/>
<sequence length="69" mass="7696">MNGMSLPAWRLLRKAFPKISMVWTLLECARTIVGLVQIRTFSKSSAESTKKIDGYVDHRGCSVNPTNSP</sequence>
<evidence type="ECO:0000313" key="2">
    <source>
        <dbReference type="Proteomes" id="UP001432322"/>
    </source>
</evidence>
<reference evidence="1" key="1">
    <citation type="submission" date="2023-10" db="EMBL/GenBank/DDBJ databases">
        <title>Genome assembly of Pristionchus species.</title>
        <authorList>
            <person name="Yoshida K."/>
            <person name="Sommer R.J."/>
        </authorList>
    </citation>
    <scope>NUCLEOTIDE SEQUENCE</scope>
    <source>
        <strain evidence="1">RS5133</strain>
    </source>
</reference>
<name>A0AAV5WBL7_9BILA</name>
<accession>A0AAV5WBL7</accession>
<protein>
    <submittedName>
        <fullName evidence="1">Uncharacterized protein</fullName>
    </submittedName>
</protein>
<comment type="caution">
    <text evidence="1">The sequence shown here is derived from an EMBL/GenBank/DDBJ whole genome shotgun (WGS) entry which is preliminary data.</text>
</comment>
<gene>
    <name evidence="1" type="ORF">PFISCL1PPCAC_20402</name>
</gene>
<evidence type="ECO:0000313" key="1">
    <source>
        <dbReference type="EMBL" id="GMT29105.1"/>
    </source>
</evidence>
<keyword evidence="2" id="KW-1185">Reference proteome</keyword>
<dbReference type="AlphaFoldDB" id="A0AAV5WBL7"/>
<feature type="non-terminal residue" evidence="1">
    <location>
        <position position="69"/>
    </location>
</feature>
<dbReference type="EMBL" id="BTSY01000005">
    <property type="protein sequence ID" value="GMT29105.1"/>
    <property type="molecule type" value="Genomic_DNA"/>
</dbReference>
<dbReference type="Proteomes" id="UP001432322">
    <property type="component" value="Unassembled WGS sequence"/>
</dbReference>